<dbReference type="Proteomes" id="UP000435910">
    <property type="component" value="Unassembled WGS sequence"/>
</dbReference>
<dbReference type="SMART" id="SM00507">
    <property type="entry name" value="HNHc"/>
    <property type="match status" value="1"/>
</dbReference>
<reference evidence="2 3" key="1">
    <citation type="submission" date="2019-06" db="EMBL/GenBank/DDBJ databases">
        <title>Genome sequence analysis of &gt;100 Bacillus licheniformis strains suggests intrinsic resistance to this species.</title>
        <authorList>
            <person name="Wels M."/>
            <person name="Siezen R.J."/>
            <person name="Johansen E."/>
            <person name="Stuer-Lauridsen B."/>
            <person name="Bjerre K."/>
            <person name="Nielsen B.K.K."/>
        </authorList>
    </citation>
    <scope>NUCLEOTIDE SEQUENCE [LARGE SCALE GENOMIC DNA]</scope>
    <source>
        <strain evidence="2 3">BAC-16736</strain>
    </source>
</reference>
<dbReference type="PANTHER" id="PTHR33877:SF1">
    <property type="entry name" value="TYPE IV METHYL-DIRECTED RESTRICTION ENZYME ECOKMCRA"/>
    <property type="match status" value="1"/>
</dbReference>
<dbReference type="InterPro" id="IPR003615">
    <property type="entry name" value="HNH_nuc"/>
</dbReference>
<dbReference type="PANTHER" id="PTHR33877">
    <property type="entry name" value="SLL1193 PROTEIN"/>
    <property type="match status" value="1"/>
</dbReference>
<protein>
    <recommendedName>
        <fullName evidence="1">HNH nuclease domain-containing protein</fullName>
    </recommendedName>
</protein>
<sequence>MSRIKHENIAASSAIRIASIVNEYLYDDDIFSLEDAIDIYDINVVQRMFKPNKKTLLHYFIEMFCDPYEDVDSLYKNSDQEVALNIILRILKEYKQIDNIEGFIFDDFVVSERINNDYDQFIKNVQEFITRNNKLIIDHLVHSTFQVLFLDRSFLHDFHKKVSEIVKKNIVYLASTYPGHFTVKQRIKRTEYWNTWLEDAIFYRDKGHCVICRTDITKTLSVTGTVHIDHIIPLELFGSNDSSNLQLLCESCNTSKGARTTETNNMNVPFWNYDYKDKTE</sequence>
<proteinExistence type="predicted"/>
<dbReference type="RefSeq" id="WP_145689630.1">
    <property type="nucleotide sequence ID" value="NZ_CAMFKN010000002.1"/>
</dbReference>
<evidence type="ECO:0000259" key="1">
    <source>
        <dbReference type="SMART" id="SM00507"/>
    </source>
</evidence>
<evidence type="ECO:0000313" key="2">
    <source>
        <dbReference type="EMBL" id="TWL25327.1"/>
    </source>
</evidence>
<gene>
    <name evidence="2" type="ORF">CHCC16736_4210</name>
</gene>
<dbReference type="CDD" id="cd00085">
    <property type="entry name" value="HNHc"/>
    <property type="match status" value="1"/>
</dbReference>
<organism evidence="2 3">
    <name type="scientific">Bacillus licheniformis</name>
    <dbReference type="NCBI Taxonomy" id="1402"/>
    <lineage>
        <taxon>Bacteria</taxon>
        <taxon>Bacillati</taxon>
        <taxon>Bacillota</taxon>
        <taxon>Bacilli</taxon>
        <taxon>Bacillales</taxon>
        <taxon>Bacillaceae</taxon>
        <taxon>Bacillus</taxon>
    </lineage>
</organism>
<dbReference type="AlphaFoldDB" id="A0A8B5YA40"/>
<dbReference type="InterPro" id="IPR052892">
    <property type="entry name" value="NA-targeting_endonuclease"/>
</dbReference>
<accession>A0A8B5YA40</accession>
<feature type="domain" description="HNH nuclease" evidence="1">
    <location>
        <begin position="196"/>
        <end position="254"/>
    </location>
</feature>
<name>A0A8B5YA40_BACLI</name>
<dbReference type="Pfam" id="PF01844">
    <property type="entry name" value="HNH"/>
    <property type="match status" value="1"/>
</dbReference>
<comment type="caution">
    <text evidence="2">The sequence shown here is derived from an EMBL/GenBank/DDBJ whole genome shotgun (WGS) entry which is preliminary data.</text>
</comment>
<dbReference type="InterPro" id="IPR002711">
    <property type="entry name" value="HNH"/>
</dbReference>
<dbReference type="Gene3D" id="1.10.30.50">
    <property type="match status" value="1"/>
</dbReference>
<dbReference type="EMBL" id="NILC01000026">
    <property type="protein sequence ID" value="TWL25327.1"/>
    <property type="molecule type" value="Genomic_DNA"/>
</dbReference>
<evidence type="ECO:0000313" key="3">
    <source>
        <dbReference type="Proteomes" id="UP000435910"/>
    </source>
</evidence>